<evidence type="ECO:0000256" key="4">
    <source>
        <dbReference type="ARBA" id="ARBA00023136"/>
    </source>
</evidence>
<feature type="transmembrane region" description="Helical" evidence="5">
    <location>
        <begin position="332"/>
        <end position="349"/>
    </location>
</feature>
<dbReference type="EMBL" id="VOOR01000080">
    <property type="protein sequence ID" value="TXB60111.1"/>
    <property type="molecule type" value="Genomic_DNA"/>
</dbReference>
<dbReference type="Pfam" id="PF00324">
    <property type="entry name" value="AA_permease"/>
    <property type="match status" value="1"/>
</dbReference>
<evidence type="ECO:0000313" key="7">
    <source>
        <dbReference type="EMBL" id="TXB60111.1"/>
    </source>
</evidence>
<feature type="transmembrane region" description="Helical" evidence="5">
    <location>
        <begin position="410"/>
        <end position="429"/>
    </location>
</feature>
<evidence type="ECO:0000256" key="5">
    <source>
        <dbReference type="SAM" id="Phobius"/>
    </source>
</evidence>
<reference evidence="7 8" key="1">
    <citation type="submission" date="2019-08" db="EMBL/GenBank/DDBJ databases">
        <title>Genome of Phaeodactylibacter luteus.</title>
        <authorList>
            <person name="Bowman J.P."/>
        </authorList>
    </citation>
    <scope>NUCLEOTIDE SEQUENCE [LARGE SCALE GENOMIC DNA]</scope>
    <source>
        <strain evidence="7 8">KCTC 42180</strain>
    </source>
</reference>
<feature type="transmembrane region" description="Helical" evidence="5">
    <location>
        <begin position="282"/>
        <end position="311"/>
    </location>
</feature>
<dbReference type="PIRSF" id="PIRSF006060">
    <property type="entry name" value="AA_transporter"/>
    <property type="match status" value="1"/>
</dbReference>
<proteinExistence type="predicted"/>
<feature type="transmembrane region" description="Helical" evidence="5">
    <location>
        <begin position="20"/>
        <end position="41"/>
    </location>
</feature>
<dbReference type="PANTHER" id="PTHR42770:SF7">
    <property type="entry name" value="MEMBRANE PROTEIN"/>
    <property type="match status" value="1"/>
</dbReference>
<feature type="transmembrane region" description="Helical" evidence="5">
    <location>
        <begin position="47"/>
        <end position="69"/>
    </location>
</feature>
<dbReference type="GO" id="GO:0016020">
    <property type="term" value="C:membrane"/>
    <property type="evidence" value="ECO:0007669"/>
    <property type="project" value="UniProtKB-SubCell"/>
</dbReference>
<dbReference type="InterPro" id="IPR050367">
    <property type="entry name" value="APC_superfamily"/>
</dbReference>
<sequence length="435" mass="45915">MDKNKIIENELKRELKTPGAILMGLGSIVGTGIFVSIAIATQIAGSGIIIAVVIAAVLAAFNGLSSAQLAAAHSVSGGTYEYGNRFLNSYFGFAAGWMFLIAKSASAATAVLGCIGYLFYAFGVNVDKVGIVGAGLLLLFLMTLLVSGGIKRSNQANIIIVSATLLGLAALVIVSFFVKGFPVQPIIDSVNDTSFTSILYGSALMFVAYTGYGRIATLGEEVSEPRTTIPKAIILAMVIIVILYLAVSLTAINVMGAEAFGQSVEGKAAPLMLVAQSLSVPVIGTVITIAAITAMLGVVLNLLLGLSRVILSMARRKDLPTKLSKINHKTQSPAIAVWVTGGIIGVLVLSGDVVFTWSFSAFTVLIYYAITNLAALRMPADLRLYPRWIPAFGLFGCLFLAFWIEPTFWIGGLALLGVGLIWHSIALKLKSRNKD</sequence>
<dbReference type="Proteomes" id="UP000321580">
    <property type="component" value="Unassembled WGS sequence"/>
</dbReference>
<accession>A0A5C6RGS9</accession>
<comment type="subcellular location">
    <subcellularLocation>
        <location evidence="1">Membrane</location>
        <topology evidence="1">Multi-pass membrane protein</topology>
    </subcellularLocation>
</comment>
<name>A0A5C6RGS9_9BACT</name>
<dbReference type="InterPro" id="IPR004841">
    <property type="entry name" value="AA-permease/SLC12A_dom"/>
</dbReference>
<dbReference type="PANTHER" id="PTHR42770">
    <property type="entry name" value="AMINO ACID TRANSPORTER-RELATED"/>
    <property type="match status" value="1"/>
</dbReference>
<gene>
    <name evidence="7" type="ORF">FRY97_20765</name>
</gene>
<evidence type="ECO:0000256" key="1">
    <source>
        <dbReference type="ARBA" id="ARBA00004141"/>
    </source>
</evidence>
<feature type="transmembrane region" description="Helical" evidence="5">
    <location>
        <begin position="388"/>
        <end position="404"/>
    </location>
</feature>
<feature type="transmembrane region" description="Helical" evidence="5">
    <location>
        <begin position="90"/>
        <end position="123"/>
    </location>
</feature>
<dbReference type="Gene3D" id="1.20.1740.10">
    <property type="entry name" value="Amino acid/polyamine transporter I"/>
    <property type="match status" value="1"/>
</dbReference>
<evidence type="ECO:0000259" key="6">
    <source>
        <dbReference type="Pfam" id="PF00324"/>
    </source>
</evidence>
<feature type="domain" description="Amino acid permease/ SLC12A" evidence="6">
    <location>
        <begin position="20"/>
        <end position="404"/>
    </location>
</feature>
<evidence type="ECO:0000313" key="8">
    <source>
        <dbReference type="Proteomes" id="UP000321580"/>
    </source>
</evidence>
<comment type="caution">
    <text evidence="7">The sequence shown here is derived from an EMBL/GenBank/DDBJ whole genome shotgun (WGS) entry which is preliminary data.</text>
</comment>
<keyword evidence="2 5" id="KW-0812">Transmembrane</keyword>
<evidence type="ECO:0000256" key="3">
    <source>
        <dbReference type="ARBA" id="ARBA00022989"/>
    </source>
</evidence>
<protein>
    <submittedName>
        <fullName evidence="7">Amino acid permease</fullName>
    </submittedName>
</protein>
<dbReference type="GO" id="GO:0055085">
    <property type="term" value="P:transmembrane transport"/>
    <property type="evidence" value="ECO:0007669"/>
    <property type="project" value="InterPro"/>
</dbReference>
<organism evidence="7 8">
    <name type="scientific">Phaeodactylibacter luteus</name>
    <dbReference type="NCBI Taxonomy" id="1564516"/>
    <lineage>
        <taxon>Bacteria</taxon>
        <taxon>Pseudomonadati</taxon>
        <taxon>Bacteroidota</taxon>
        <taxon>Saprospiria</taxon>
        <taxon>Saprospirales</taxon>
        <taxon>Haliscomenobacteraceae</taxon>
        <taxon>Phaeodactylibacter</taxon>
    </lineage>
</organism>
<dbReference type="AlphaFoldDB" id="A0A5C6RGS9"/>
<keyword evidence="8" id="KW-1185">Reference proteome</keyword>
<feature type="transmembrane region" description="Helical" evidence="5">
    <location>
        <begin position="198"/>
        <end position="217"/>
    </location>
</feature>
<keyword evidence="4 5" id="KW-0472">Membrane</keyword>
<dbReference type="RefSeq" id="WP_147169546.1">
    <property type="nucleotide sequence ID" value="NZ_VOOR01000080.1"/>
</dbReference>
<keyword evidence="3 5" id="KW-1133">Transmembrane helix</keyword>
<feature type="transmembrane region" description="Helical" evidence="5">
    <location>
        <begin position="229"/>
        <end position="252"/>
    </location>
</feature>
<feature type="transmembrane region" description="Helical" evidence="5">
    <location>
        <begin position="129"/>
        <end position="146"/>
    </location>
</feature>
<feature type="transmembrane region" description="Helical" evidence="5">
    <location>
        <begin position="355"/>
        <end position="376"/>
    </location>
</feature>
<dbReference type="OrthoDB" id="9810109at2"/>
<feature type="transmembrane region" description="Helical" evidence="5">
    <location>
        <begin position="158"/>
        <end position="178"/>
    </location>
</feature>
<evidence type="ECO:0000256" key="2">
    <source>
        <dbReference type="ARBA" id="ARBA00022692"/>
    </source>
</evidence>